<reference evidence="2 3" key="1">
    <citation type="submission" date="2015-07" db="EMBL/GenBank/DDBJ databases">
        <title>Emmonsia species relationships and genome sequence.</title>
        <authorList>
            <person name="Cuomo C.A."/>
            <person name="Schwartz I.S."/>
            <person name="Kenyon C."/>
            <person name="de Hoog G.S."/>
            <person name="Govender N.P."/>
            <person name="Botha A."/>
            <person name="Moreno L."/>
            <person name="de Vries M."/>
            <person name="Munoz J.F."/>
            <person name="Stielow J.B."/>
        </authorList>
    </citation>
    <scope>NUCLEOTIDE SEQUENCE [LARGE SCALE GENOMIC DNA]</scope>
    <source>
        <strain evidence="2 3">CBS 136260</strain>
    </source>
</reference>
<gene>
    <name evidence="2" type="ORF">ACJ72_01858</name>
</gene>
<dbReference type="PANTHER" id="PTHR37017:SF11">
    <property type="entry name" value="ESTERASE_LIPASE_THIOESTERASE DOMAIN-CONTAINING PROTEIN"/>
    <property type="match status" value="1"/>
</dbReference>
<dbReference type="EMBL" id="LGUA01000137">
    <property type="protein sequence ID" value="OAX83774.1"/>
    <property type="molecule type" value="Genomic_DNA"/>
</dbReference>
<evidence type="ECO:0000259" key="1">
    <source>
        <dbReference type="Pfam" id="PF12697"/>
    </source>
</evidence>
<proteinExistence type="predicted"/>
<feature type="domain" description="AB hydrolase-1" evidence="1">
    <location>
        <begin position="6"/>
        <end position="243"/>
    </location>
</feature>
<evidence type="ECO:0000313" key="3">
    <source>
        <dbReference type="Proteomes" id="UP000091918"/>
    </source>
</evidence>
<dbReference type="OrthoDB" id="408373at2759"/>
<dbReference type="Proteomes" id="UP000091918">
    <property type="component" value="Unassembled WGS sequence"/>
</dbReference>
<comment type="caution">
    <text evidence="2">The sequence shown here is derived from an EMBL/GenBank/DDBJ whole genome shotgun (WGS) entry which is preliminary data.</text>
</comment>
<dbReference type="STRING" id="1658172.A0A1B7P418"/>
<organism evidence="2 3">
    <name type="scientific">Emergomyces africanus</name>
    <dbReference type="NCBI Taxonomy" id="1955775"/>
    <lineage>
        <taxon>Eukaryota</taxon>
        <taxon>Fungi</taxon>
        <taxon>Dikarya</taxon>
        <taxon>Ascomycota</taxon>
        <taxon>Pezizomycotina</taxon>
        <taxon>Eurotiomycetes</taxon>
        <taxon>Eurotiomycetidae</taxon>
        <taxon>Onygenales</taxon>
        <taxon>Ajellomycetaceae</taxon>
        <taxon>Emergomyces</taxon>
    </lineage>
</organism>
<sequence>MTKPTIVFVPGGFHTPAIFDPVRPFLHGAGYPTTAVYLPGLGVSPGIPDLSADAEAVRIVVSGLAELGREVLVVAHSYGGVPTTEALQDLGKKEREAKGCIGGVIALLFISANLPKAGQLPVESGQDCSPEEAASPSLVRTVSDGDPTSLLPANAIEAFYHDVEPAVAEYYASLLRRQSVGPFSTRITYESYRHIPSSYLLLSNDRAVSLAKQKRLAKDAGIEKLLGPINTGHSPFLSRPEQVSGFIQKVAEEA</sequence>
<dbReference type="SUPFAM" id="SSF53474">
    <property type="entry name" value="alpha/beta-Hydrolases"/>
    <property type="match status" value="1"/>
</dbReference>
<dbReference type="AlphaFoldDB" id="A0A1B7P418"/>
<evidence type="ECO:0000313" key="2">
    <source>
        <dbReference type="EMBL" id="OAX83774.1"/>
    </source>
</evidence>
<name>A0A1B7P418_9EURO</name>
<protein>
    <recommendedName>
        <fullName evidence="1">AB hydrolase-1 domain-containing protein</fullName>
    </recommendedName>
</protein>
<dbReference type="InterPro" id="IPR052897">
    <property type="entry name" value="Sec-Metab_Biosynth_Hydrolase"/>
</dbReference>
<keyword evidence="3" id="KW-1185">Reference proteome</keyword>
<dbReference type="PANTHER" id="PTHR37017">
    <property type="entry name" value="AB HYDROLASE-1 DOMAIN-CONTAINING PROTEIN-RELATED"/>
    <property type="match status" value="1"/>
</dbReference>
<dbReference type="InterPro" id="IPR029058">
    <property type="entry name" value="AB_hydrolase_fold"/>
</dbReference>
<dbReference type="Pfam" id="PF12697">
    <property type="entry name" value="Abhydrolase_6"/>
    <property type="match status" value="1"/>
</dbReference>
<accession>A0A1B7P418</accession>
<dbReference type="Gene3D" id="3.40.50.1820">
    <property type="entry name" value="alpha/beta hydrolase"/>
    <property type="match status" value="1"/>
</dbReference>
<dbReference type="InterPro" id="IPR000073">
    <property type="entry name" value="AB_hydrolase_1"/>
</dbReference>